<dbReference type="SUPFAM" id="SSF82689">
    <property type="entry name" value="Mechanosensitive channel protein MscS (YggB), C-terminal domain"/>
    <property type="match status" value="1"/>
</dbReference>
<dbReference type="SUPFAM" id="SSF50182">
    <property type="entry name" value="Sm-like ribonucleoproteins"/>
    <property type="match status" value="1"/>
</dbReference>
<dbReference type="Pfam" id="PF00924">
    <property type="entry name" value="MS_channel_2nd"/>
    <property type="match status" value="1"/>
</dbReference>
<keyword evidence="5 7" id="KW-1133">Transmembrane helix</keyword>
<dbReference type="GO" id="GO:0008381">
    <property type="term" value="F:mechanosensitive monoatomic ion channel activity"/>
    <property type="evidence" value="ECO:0007669"/>
    <property type="project" value="InterPro"/>
</dbReference>
<name>A0A1M5F6W1_9BACT</name>
<dbReference type="Gene3D" id="3.30.70.100">
    <property type="match status" value="1"/>
</dbReference>
<reference evidence="11" key="1">
    <citation type="submission" date="2016-11" db="EMBL/GenBank/DDBJ databases">
        <authorList>
            <person name="Varghese N."/>
            <person name="Submissions S."/>
        </authorList>
    </citation>
    <scope>NUCLEOTIDE SEQUENCE [LARGE SCALE GENOMIC DNA]</scope>
    <source>
        <strain evidence="11">DSM 27370</strain>
    </source>
</reference>
<dbReference type="InterPro" id="IPR045275">
    <property type="entry name" value="MscS_archaea/bacteria_type"/>
</dbReference>
<dbReference type="STRING" id="1346286.SAMN05444362_11174"/>
<dbReference type="InterPro" id="IPR011014">
    <property type="entry name" value="MscS_channel_TM-2"/>
</dbReference>
<keyword evidence="11" id="KW-1185">Reference proteome</keyword>
<dbReference type="InterPro" id="IPR008910">
    <property type="entry name" value="MSC_TM_helix"/>
</dbReference>
<evidence type="ECO:0000256" key="2">
    <source>
        <dbReference type="ARBA" id="ARBA00008017"/>
    </source>
</evidence>
<comment type="similarity">
    <text evidence="2">Belongs to the MscS (TC 1.A.23) family.</text>
</comment>
<dbReference type="Pfam" id="PF21082">
    <property type="entry name" value="MS_channel_3rd"/>
    <property type="match status" value="1"/>
</dbReference>
<dbReference type="SUPFAM" id="SSF82861">
    <property type="entry name" value="Mechanosensitive channel protein MscS (YggB), transmembrane region"/>
    <property type="match status" value="1"/>
</dbReference>
<evidence type="ECO:0000259" key="8">
    <source>
        <dbReference type="Pfam" id="PF00924"/>
    </source>
</evidence>
<proteinExistence type="inferred from homology"/>
<dbReference type="Gene3D" id="1.10.287.1260">
    <property type="match status" value="1"/>
</dbReference>
<evidence type="ECO:0000256" key="3">
    <source>
        <dbReference type="ARBA" id="ARBA00022475"/>
    </source>
</evidence>
<dbReference type="AlphaFoldDB" id="A0A1M5F6W1"/>
<gene>
    <name evidence="10" type="ORF">SAMN05444362_11174</name>
</gene>
<dbReference type="InterPro" id="IPR011066">
    <property type="entry name" value="MscS_channel_C_sf"/>
</dbReference>
<evidence type="ECO:0000256" key="4">
    <source>
        <dbReference type="ARBA" id="ARBA00022692"/>
    </source>
</evidence>
<keyword evidence="4 7" id="KW-0812">Transmembrane</keyword>
<evidence type="ECO:0000313" key="10">
    <source>
        <dbReference type="EMBL" id="SHF87350.1"/>
    </source>
</evidence>
<dbReference type="EMBL" id="FQUC01000011">
    <property type="protein sequence ID" value="SHF87350.1"/>
    <property type="molecule type" value="Genomic_DNA"/>
</dbReference>
<keyword evidence="6 7" id="KW-0472">Membrane</keyword>
<dbReference type="InterPro" id="IPR023408">
    <property type="entry name" value="MscS_beta-dom_sf"/>
</dbReference>
<dbReference type="GO" id="GO:0005886">
    <property type="term" value="C:plasma membrane"/>
    <property type="evidence" value="ECO:0007669"/>
    <property type="project" value="UniProtKB-SubCell"/>
</dbReference>
<comment type="subcellular location">
    <subcellularLocation>
        <location evidence="1">Cell membrane</location>
        <topology evidence="1">Multi-pass membrane protein</topology>
    </subcellularLocation>
</comment>
<evidence type="ECO:0000256" key="5">
    <source>
        <dbReference type="ARBA" id="ARBA00022989"/>
    </source>
</evidence>
<dbReference type="InterPro" id="IPR049278">
    <property type="entry name" value="MS_channel_C"/>
</dbReference>
<evidence type="ECO:0000259" key="9">
    <source>
        <dbReference type="Pfam" id="PF21082"/>
    </source>
</evidence>
<evidence type="ECO:0000256" key="1">
    <source>
        <dbReference type="ARBA" id="ARBA00004651"/>
    </source>
</evidence>
<dbReference type="Pfam" id="PF05552">
    <property type="entry name" value="MS_channel_1st_1"/>
    <property type="match status" value="1"/>
</dbReference>
<evidence type="ECO:0000256" key="6">
    <source>
        <dbReference type="ARBA" id="ARBA00023136"/>
    </source>
</evidence>
<dbReference type="Proteomes" id="UP000184480">
    <property type="component" value="Unassembled WGS sequence"/>
</dbReference>
<dbReference type="InterPro" id="IPR006685">
    <property type="entry name" value="MscS_channel_2nd"/>
</dbReference>
<dbReference type="Gene3D" id="2.30.30.60">
    <property type="match status" value="1"/>
</dbReference>
<keyword evidence="3" id="KW-1003">Cell membrane</keyword>
<evidence type="ECO:0000256" key="7">
    <source>
        <dbReference type="SAM" id="Phobius"/>
    </source>
</evidence>
<sequence>MINMVLLQAADEVDLSTLNTILHTLLTKLASLGERIIFAVIIYFIGIWVVKLLKKLIARILERKRVEGAVLSFVNNMVDALLKLVLALIIIGILGIETTSFAAILAAAGLAVGMAMKDNLSNFAGGVMILLNKPFRLNDSINAQGVEGVVKEIGILYTVLLTGDNRTIYLPNGPLSTGTIVNITAQPQRRIDITLNINYGNSAEDLKVILDGIIKRNDKILKVPQPFVGVTLINNGNFDITLRVWVQTSDYGDVNVGLNESIYKTLTENGIYAPSSLLVRMAE</sequence>
<feature type="domain" description="Mechanosensitive ion channel MscS C-terminal" evidence="9">
    <location>
        <begin position="192"/>
        <end position="271"/>
    </location>
</feature>
<evidence type="ECO:0000313" key="11">
    <source>
        <dbReference type="Proteomes" id="UP000184480"/>
    </source>
</evidence>
<feature type="transmembrane region" description="Helical" evidence="7">
    <location>
        <begin position="36"/>
        <end position="53"/>
    </location>
</feature>
<dbReference type="InterPro" id="IPR010920">
    <property type="entry name" value="LSM_dom_sf"/>
</dbReference>
<accession>A0A1M5F6W1</accession>
<organism evidence="10 11">
    <name type="scientific">Dysgonomonas macrotermitis</name>
    <dbReference type="NCBI Taxonomy" id="1346286"/>
    <lineage>
        <taxon>Bacteria</taxon>
        <taxon>Pseudomonadati</taxon>
        <taxon>Bacteroidota</taxon>
        <taxon>Bacteroidia</taxon>
        <taxon>Bacteroidales</taxon>
        <taxon>Dysgonomonadaceae</taxon>
        <taxon>Dysgonomonas</taxon>
    </lineage>
</organism>
<feature type="domain" description="Mechanosensitive ion channel MscS" evidence="8">
    <location>
        <begin position="120"/>
        <end position="184"/>
    </location>
</feature>
<dbReference type="PANTHER" id="PTHR30221">
    <property type="entry name" value="SMALL-CONDUCTANCE MECHANOSENSITIVE CHANNEL"/>
    <property type="match status" value="1"/>
</dbReference>
<dbReference type="PANTHER" id="PTHR30221:SF1">
    <property type="entry name" value="SMALL-CONDUCTANCE MECHANOSENSITIVE CHANNEL"/>
    <property type="match status" value="1"/>
</dbReference>
<protein>
    <submittedName>
        <fullName evidence="10">Small conductance mechanosensitive channel</fullName>
    </submittedName>
</protein>
<dbReference type="OrthoDB" id="9809206at2"/>